<evidence type="ECO:0000256" key="4">
    <source>
        <dbReference type="ARBA" id="ARBA00022692"/>
    </source>
</evidence>
<dbReference type="Gene3D" id="1.10.3720.10">
    <property type="entry name" value="MetI-like"/>
    <property type="match status" value="1"/>
</dbReference>
<keyword evidence="6 8" id="KW-1133">Transmembrane helix</keyword>
<dbReference type="CDD" id="cd06261">
    <property type="entry name" value="TM_PBP2"/>
    <property type="match status" value="1"/>
</dbReference>
<dbReference type="SUPFAM" id="SSF161098">
    <property type="entry name" value="MetI-like"/>
    <property type="match status" value="1"/>
</dbReference>
<dbReference type="PANTHER" id="PTHR30614:SF0">
    <property type="entry name" value="L-CYSTINE TRANSPORT SYSTEM PERMEASE PROTEIN TCYL"/>
    <property type="match status" value="1"/>
</dbReference>
<evidence type="ECO:0000256" key="8">
    <source>
        <dbReference type="RuleBase" id="RU363032"/>
    </source>
</evidence>
<dbReference type="EMBL" id="JBHSYS010000004">
    <property type="protein sequence ID" value="MFC6959050.1"/>
    <property type="molecule type" value="Genomic_DNA"/>
</dbReference>
<evidence type="ECO:0000256" key="5">
    <source>
        <dbReference type="ARBA" id="ARBA00022970"/>
    </source>
</evidence>
<dbReference type="RefSeq" id="WP_382357055.1">
    <property type="nucleotide sequence ID" value="NZ_JBHMBP010000007.1"/>
</dbReference>
<comment type="caution">
    <text evidence="10">The sequence shown here is derived from an EMBL/GenBank/DDBJ whole genome shotgun (WGS) entry which is preliminary data.</text>
</comment>
<feature type="transmembrane region" description="Helical" evidence="8">
    <location>
        <begin position="149"/>
        <end position="175"/>
    </location>
</feature>
<comment type="similarity">
    <text evidence="8">Belongs to the binding-protein-dependent transport system permease family.</text>
</comment>
<feature type="domain" description="ABC transmembrane type-1" evidence="9">
    <location>
        <begin position="17"/>
        <end position="205"/>
    </location>
</feature>
<dbReference type="InterPro" id="IPR010065">
    <property type="entry name" value="AA_ABC_transptr_permease_3TM"/>
</dbReference>
<feature type="transmembrane region" description="Helical" evidence="8">
    <location>
        <begin position="17"/>
        <end position="38"/>
    </location>
</feature>
<evidence type="ECO:0000259" key="9">
    <source>
        <dbReference type="PROSITE" id="PS50928"/>
    </source>
</evidence>
<keyword evidence="7 8" id="KW-0472">Membrane</keyword>
<evidence type="ECO:0000313" key="10">
    <source>
        <dbReference type="EMBL" id="MFC6959050.1"/>
    </source>
</evidence>
<evidence type="ECO:0000256" key="6">
    <source>
        <dbReference type="ARBA" id="ARBA00022989"/>
    </source>
</evidence>
<keyword evidence="3" id="KW-1003">Cell membrane</keyword>
<organism evidence="10 11">
    <name type="scientific">Glycomyces mayteni</name>
    <dbReference type="NCBI Taxonomy" id="543887"/>
    <lineage>
        <taxon>Bacteria</taxon>
        <taxon>Bacillati</taxon>
        <taxon>Actinomycetota</taxon>
        <taxon>Actinomycetes</taxon>
        <taxon>Glycomycetales</taxon>
        <taxon>Glycomycetaceae</taxon>
        <taxon>Glycomyces</taxon>
    </lineage>
</organism>
<feature type="transmembrane region" description="Helical" evidence="8">
    <location>
        <begin position="59"/>
        <end position="80"/>
    </location>
</feature>
<dbReference type="Proteomes" id="UP001596470">
    <property type="component" value="Unassembled WGS sequence"/>
</dbReference>
<accession>A0ABW2D9H2</accession>
<keyword evidence="5" id="KW-0029">Amino-acid transport</keyword>
<dbReference type="PROSITE" id="PS50928">
    <property type="entry name" value="ABC_TM1"/>
    <property type="match status" value="1"/>
</dbReference>
<dbReference type="NCBIfam" id="TIGR01726">
    <property type="entry name" value="HEQRo_perm_3TM"/>
    <property type="match status" value="1"/>
</dbReference>
<keyword evidence="2 8" id="KW-0813">Transport</keyword>
<reference evidence="11" key="1">
    <citation type="journal article" date="2019" name="Int. J. Syst. Evol. Microbiol.">
        <title>The Global Catalogue of Microorganisms (GCM) 10K type strain sequencing project: providing services to taxonomists for standard genome sequencing and annotation.</title>
        <authorList>
            <consortium name="The Broad Institute Genomics Platform"/>
            <consortium name="The Broad Institute Genome Sequencing Center for Infectious Disease"/>
            <person name="Wu L."/>
            <person name="Ma J."/>
        </authorList>
    </citation>
    <scope>NUCLEOTIDE SEQUENCE [LARGE SCALE GENOMIC DNA]</scope>
    <source>
        <strain evidence="11">KACC 12634</strain>
    </source>
</reference>
<dbReference type="InterPro" id="IPR035906">
    <property type="entry name" value="MetI-like_sf"/>
</dbReference>
<comment type="subcellular location">
    <subcellularLocation>
        <location evidence="1 8">Cell membrane</location>
        <topology evidence="1 8">Multi-pass membrane protein</topology>
    </subcellularLocation>
</comment>
<feature type="transmembrane region" description="Helical" evidence="8">
    <location>
        <begin position="187"/>
        <end position="207"/>
    </location>
</feature>
<dbReference type="Pfam" id="PF00528">
    <property type="entry name" value="BPD_transp_1"/>
    <property type="match status" value="1"/>
</dbReference>
<name>A0ABW2D9H2_9ACTN</name>
<protein>
    <submittedName>
        <fullName evidence="10">Amino acid ABC transporter permease</fullName>
    </submittedName>
</protein>
<evidence type="ECO:0000256" key="1">
    <source>
        <dbReference type="ARBA" id="ARBA00004651"/>
    </source>
</evidence>
<evidence type="ECO:0000256" key="3">
    <source>
        <dbReference type="ARBA" id="ARBA00022475"/>
    </source>
</evidence>
<evidence type="ECO:0000256" key="2">
    <source>
        <dbReference type="ARBA" id="ARBA00022448"/>
    </source>
</evidence>
<keyword evidence="11" id="KW-1185">Reference proteome</keyword>
<gene>
    <name evidence="10" type="ORF">ACFQS3_17765</name>
</gene>
<dbReference type="InterPro" id="IPR043429">
    <property type="entry name" value="ArtM/GltK/GlnP/TcyL/YhdX-like"/>
</dbReference>
<sequence length="246" mass="25941">MDFQAVIESLPRYGEPLLVTIGVTVASAALALVLAFGLGLMTGSRHLAVRTPARAFVEFFRGSSVVVQLFWFAFAMPVVLGIQFDYLIVAGIIALGFNYGAYSSEVVRGAIAAVPKGQLEAATALNLTPAQKMRLVVLPQAWPEMIPSLCAFAIMLLKASALVSVIGVLDITWLAGLLGKQPGQDRLLHYAVVLVIYFVLAWLIWTGMRALERKAKRGLGIEAKPYKGLAPAVAAGGAAGATGGGS</sequence>
<evidence type="ECO:0000313" key="11">
    <source>
        <dbReference type="Proteomes" id="UP001596470"/>
    </source>
</evidence>
<feature type="transmembrane region" description="Helical" evidence="8">
    <location>
        <begin position="86"/>
        <end position="102"/>
    </location>
</feature>
<dbReference type="InterPro" id="IPR000515">
    <property type="entry name" value="MetI-like"/>
</dbReference>
<dbReference type="PANTHER" id="PTHR30614">
    <property type="entry name" value="MEMBRANE COMPONENT OF AMINO ACID ABC TRANSPORTER"/>
    <property type="match status" value="1"/>
</dbReference>
<proteinExistence type="inferred from homology"/>
<evidence type="ECO:0000256" key="7">
    <source>
        <dbReference type="ARBA" id="ARBA00023136"/>
    </source>
</evidence>
<keyword evidence="4 8" id="KW-0812">Transmembrane</keyword>